<sequence length="290" mass="31731">MKFIPLESFGALNSLLQGVEAQGCRITMRLEAYTCRHTKEERVIANNIAVYQNNVSLTPPISPSPGLMAYAAFPAPETLPPLVLGSGAETQAMGSSGGGGGGGGVPYAPVTAEEIDDRLIFFVTALNTVYESDGYDFSVLRESDFVRYTEEDFRTEVVNTLQSLPETCHPAVQRFWPTVEQVVDNAGGGCEYYEFRCPSCDPLADHTVYARHYLLYNRRRKVLVLVVEYGESNLYRGDDGVLRVGGEAATAAAASAWGTDSPTYASTPDHGERAEEVYDGGKNKQFYGYW</sequence>
<evidence type="ECO:0000313" key="2">
    <source>
        <dbReference type="Proteomes" id="UP001430356"/>
    </source>
</evidence>
<reference evidence="1 2" key="1">
    <citation type="journal article" date="2021" name="MBio">
        <title>A New Model Trypanosomatid, Novymonas esmeraldas: Genomic Perception of Its 'Candidatus Pandoraea novymonadis' Endosymbiont.</title>
        <authorList>
            <person name="Zakharova A."/>
            <person name="Saura A."/>
            <person name="Butenko A."/>
            <person name="Podesvova L."/>
            <person name="Warmusova S."/>
            <person name="Kostygov A.Y."/>
            <person name="Nenarokova A."/>
            <person name="Lukes J."/>
            <person name="Opperdoes F.R."/>
            <person name="Yurchenko V."/>
        </authorList>
    </citation>
    <scope>NUCLEOTIDE SEQUENCE [LARGE SCALE GENOMIC DNA]</scope>
    <source>
        <strain evidence="1 2">E262AT.01</strain>
    </source>
</reference>
<dbReference type="Gene3D" id="3.40.1000.50">
    <property type="entry name" value="Repressor of RNA polymerase III transcription Maf1"/>
    <property type="match status" value="1"/>
</dbReference>
<dbReference type="GO" id="GO:0016480">
    <property type="term" value="P:negative regulation of transcription by RNA polymerase III"/>
    <property type="evidence" value="ECO:0007669"/>
    <property type="project" value="InterPro"/>
</dbReference>
<accession>A0AAW0ETH0</accession>
<evidence type="ECO:0000313" key="1">
    <source>
        <dbReference type="EMBL" id="KAK7197545.1"/>
    </source>
</evidence>
<name>A0AAW0ETH0_9TRYP</name>
<organism evidence="1 2">
    <name type="scientific">Novymonas esmeraldas</name>
    <dbReference type="NCBI Taxonomy" id="1808958"/>
    <lineage>
        <taxon>Eukaryota</taxon>
        <taxon>Discoba</taxon>
        <taxon>Euglenozoa</taxon>
        <taxon>Kinetoplastea</taxon>
        <taxon>Metakinetoplastina</taxon>
        <taxon>Trypanosomatida</taxon>
        <taxon>Trypanosomatidae</taxon>
        <taxon>Novymonas</taxon>
    </lineage>
</organism>
<proteinExistence type="predicted"/>
<keyword evidence="2" id="KW-1185">Reference proteome</keyword>
<gene>
    <name evidence="1" type="ORF">NESM_000704400</name>
</gene>
<dbReference type="GO" id="GO:0000994">
    <property type="term" value="F:RNA polymerase III core binding"/>
    <property type="evidence" value="ECO:0007669"/>
    <property type="project" value="TreeGrafter"/>
</dbReference>
<dbReference type="Pfam" id="PF09174">
    <property type="entry name" value="Maf1"/>
    <property type="match status" value="1"/>
</dbReference>
<dbReference type="InterPro" id="IPR015257">
    <property type="entry name" value="Maf1"/>
</dbReference>
<dbReference type="EMBL" id="JAECZO010000110">
    <property type="protein sequence ID" value="KAK7197545.1"/>
    <property type="molecule type" value="Genomic_DNA"/>
</dbReference>
<comment type="caution">
    <text evidence="1">The sequence shown here is derived from an EMBL/GenBank/DDBJ whole genome shotgun (WGS) entry which is preliminary data.</text>
</comment>
<dbReference type="PANTHER" id="PTHR22504">
    <property type="entry name" value="REPRESSOR OF RNA POLYMERASE III TRANSCRIPTION MAF1"/>
    <property type="match status" value="1"/>
</dbReference>
<dbReference type="Proteomes" id="UP001430356">
    <property type="component" value="Unassembled WGS sequence"/>
</dbReference>
<dbReference type="GO" id="GO:0005634">
    <property type="term" value="C:nucleus"/>
    <property type="evidence" value="ECO:0007669"/>
    <property type="project" value="TreeGrafter"/>
</dbReference>
<dbReference type="PANTHER" id="PTHR22504:SF0">
    <property type="entry name" value="REPRESSOR OF RNA POLYMERASE III TRANSCRIPTION MAF1 HOMOLOG"/>
    <property type="match status" value="1"/>
</dbReference>
<protein>
    <submittedName>
        <fullName evidence="1">Maf1 regulator</fullName>
    </submittedName>
</protein>
<dbReference type="AlphaFoldDB" id="A0AAW0ETH0"/>
<dbReference type="InterPro" id="IPR038564">
    <property type="entry name" value="Maf1_sf"/>
</dbReference>